<gene>
    <name evidence="1" type="ORF">F6X38_17410</name>
</gene>
<dbReference type="GO" id="GO:0005975">
    <property type="term" value="P:carbohydrate metabolic process"/>
    <property type="evidence" value="ECO:0007669"/>
    <property type="project" value="InterPro"/>
</dbReference>
<dbReference type="Gene3D" id="3.20.20.370">
    <property type="entry name" value="Glycoside hydrolase/deacetylase"/>
    <property type="match status" value="1"/>
</dbReference>
<dbReference type="AlphaFoldDB" id="A0A7V7PM59"/>
<dbReference type="RefSeq" id="WP_150971863.1">
    <property type="nucleotide sequence ID" value="NZ_VZDO01000015.1"/>
</dbReference>
<reference evidence="1 2" key="1">
    <citation type="submission" date="2019-09" db="EMBL/GenBank/DDBJ databases">
        <title>YIM 132180 draft genome.</title>
        <authorList>
            <person name="Zhang K."/>
        </authorList>
    </citation>
    <scope>NUCLEOTIDE SEQUENCE [LARGE SCALE GENOMIC DNA]</scope>
    <source>
        <strain evidence="1 2">YIM 132180</strain>
    </source>
</reference>
<dbReference type="InterPro" id="IPR011330">
    <property type="entry name" value="Glyco_hydro/deAcase_b/a-brl"/>
</dbReference>
<organism evidence="1 2">
    <name type="scientific">Plantimonas leprariae</name>
    <dbReference type="NCBI Taxonomy" id="2615207"/>
    <lineage>
        <taxon>Bacteria</taxon>
        <taxon>Pseudomonadati</taxon>
        <taxon>Pseudomonadota</taxon>
        <taxon>Alphaproteobacteria</taxon>
        <taxon>Hyphomicrobiales</taxon>
        <taxon>Aurantimonadaceae</taxon>
        <taxon>Plantimonas</taxon>
    </lineage>
</organism>
<protein>
    <submittedName>
        <fullName evidence="1">Polysaccharide deacetylase</fullName>
    </submittedName>
</protein>
<keyword evidence="2" id="KW-1185">Reference proteome</keyword>
<dbReference type="EMBL" id="VZDO01000015">
    <property type="protein sequence ID" value="KAB0677759.1"/>
    <property type="molecule type" value="Genomic_DNA"/>
</dbReference>
<dbReference type="CDD" id="cd10928">
    <property type="entry name" value="CE4_u4"/>
    <property type="match status" value="1"/>
</dbReference>
<name>A0A7V7PM59_9HYPH</name>
<dbReference type="Proteomes" id="UP000432089">
    <property type="component" value="Unassembled WGS sequence"/>
</dbReference>
<comment type="caution">
    <text evidence="1">The sequence shown here is derived from an EMBL/GenBank/DDBJ whole genome shotgun (WGS) entry which is preliminary data.</text>
</comment>
<evidence type="ECO:0000313" key="2">
    <source>
        <dbReference type="Proteomes" id="UP000432089"/>
    </source>
</evidence>
<sequence length="263" mass="28210">MGRPGAMTGTGWGEIGNRLDQLAELCGEVRFWLRDDDATEPSAALDRLLGIAAETATPLALAVVPAVATAGLADRLAGESHITVLQHGISHANHAPPGEKKAELGDHRPVDAVLADLAHGRDRLHAFSRVAPILAPPWNRIGVEVAKGLAGLGYRGLSLFTGRKPNPVAPGVLAVDTHLDPVDWAAGSFKGEREMLRLLAERLDTLIDGRADPRRATGILTHHLVHDGETFTFLSGLLRYLAKRKDCRFLSADDLLAKHQSDL</sequence>
<dbReference type="InterPro" id="IPR049591">
    <property type="entry name" value="CE4_u4-like"/>
</dbReference>
<dbReference type="SUPFAM" id="SSF88713">
    <property type="entry name" value="Glycoside hydrolase/deacetylase"/>
    <property type="match status" value="1"/>
</dbReference>
<proteinExistence type="predicted"/>
<accession>A0A7V7PM59</accession>
<evidence type="ECO:0000313" key="1">
    <source>
        <dbReference type="EMBL" id="KAB0677759.1"/>
    </source>
</evidence>